<proteinExistence type="predicted"/>
<dbReference type="PRINTS" id="PR00371">
    <property type="entry name" value="FPNCR"/>
</dbReference>
<dbReference type="GO" id="GO:0051537">
    <property type="term" value="F:2 iron, 2 sulfur cluster binding"/>
    <property type="evidence" value="ECO:0007669"/>
    <property type="project" value="UniProtKB-KW"/>
</dbReference>
<dbReference type="PROSITE" id="PS51384">
    <property type="entry name" value="FAD_FR"/>
    <property type="match status" value="1"/>
</dbReference>
<reference evidence="5 6" key="1">
    <citation type="submission" date="2023-10" db="EMBL/GenBank/DDBJ databases">
        <title>Complete Genome Sequence of Limnobacter thiooxidans CS-K2T, Isolated from freshwater lake sediments in Bavaria, Germany.</title>
        <authorList>
            <person name="Naruki M."/>
            <person name="Watanabe A."/>
            <person name="Warashina T."/>
            <person name="Morita T."/>
            <person name="Arakawa K."/>
        </authorList>
    </citation>
    <scope>NUCLEOTIDE SEQUENCE [LARGE SCALE GENOMIC DNA]</scope>
    <source>
        <strain evidence="5 6">CS-K2</strain>
    </source>
</reference>
<dbReference type="SUPFAM" id="SSF52343">
    <property type="entry name" value="Ferredoxin reductase-like, C-terminal NADP-linked domain"/>
    <property type="match status" value="1"/>
</dbReference>
<accession>A0AA86J120</accession>
<feature type="domain" description="FAD-binding FR-type" evidence="4">
    <location>
        <begin position="37"/>
        <end position="137"/>
    </location>
</feature>
<organism evidence="5 6">
    <name type="scientific">Limnobacter thiooxidans</name>
    <dbReference type="NCBI Taxonomy" id="131080"/>
    <lineage>
        <taxon>Bacteria</taxon>
        <taxon>Pseudomonadati</taxon>
        <taxon>Pseudomonadota</taxon>
        <taxon>Betaproteobacteria</taxon>
        <taxon>Burkholderiales</taxon>
        <taxon>Burkholderiaceae</taxon>
        <taxon>Limnobacter</taxon>
    </lineage>
</organism>
<dbReference type="Proteomes" id="UP001329151">
    <property type="component" value="Chromosome"/>
</dbReference>
<dbReference type="Pfam" id="PF00970">
    <property type="entry name" value="FAD_binding_6"/>
    <property type="match status" value="1"/>
</dbReference>
<comment type="cofactor">
    <cofactor evidence="3">
        <name>[2Fe-2S] cluster</name>
        <dbReference type="ChEBI" id="CHEBI:190135"/>
    </cofactor>
</comment>
<keyword evidence="2" id="KW-0001">2Fe-2S</keyword>
<dbReference type="Gene3D" id="3.40.50.80">
    <property type="entry name" value="Nucleotide-binding domain of ferredoxin-NADP reductase (FNR) module"/>
    <property type="match status" value="1"/>
</dbReference>
<sequence>MNAQQREQGFVLTCCRAATTDLQLDSEDLPELQGLTVKTCPARIDAIDYLNNSVIRVVLRTPPNNSLQFLPGQYVSVIGPNSLRRSYSVANAPRADNKIELHIKKVEGGAFSQYWFEQAKVNDLLRFEGPLGTFFVRSPAPKKLLLLATGTGLAPVKSILEQFIQIDAAKRPEIHVYWGNRNDADIYTDLHDLAGPNVQAHLLLSRPGPEWTGRTGYVQQAVLEDEHDLSECAVYACGSISMIESAKAALIQSGLPSHKFHSDAFVSSNQ</sequence>
<keyword evidence="6" id="KW-1185">Reference proteome</keyword>
<dbReference type="InterPro" id="IPR001709">
    <property type="entry name" value="Flavoprot_Pyr_Nucl_cyt_Rdtase"/>
</dbReference>
<comment type="cofactor">
    <cofactor evidence="1">
        <name>FAD</name>
        <dbReference type="ChEBI" id="CHEBI:57692"/>
    </cofactor>
</comment>
<dbReference type="InterPro" id="IPR039261">
    <property type="entry name" value="FNR_nucleotide-bd"/>
</dbReference>
<dbReference type="CDD" id="cd06189">
    <property type="entry name" value="flavin_oxioreductase"/>
    <property type="match status" value="1"/>
</dbReference>
<dbReference type="SUPFAM" id="SSF63380">
    <property type="entry name" value="Riboflavin synthase domain-like"/>
    <property type="match status" value="1"/>
</dbReference>
<dbReference type="InterPro" id="IPR017927">
    <property type="entry name" value="FAD-bd_FR_type"/>
</dbReference>
<evidence type="ECO:0000313" key="6">
    <source>
        <dbReference type="Proteomes" id="UP001329151"/>
    </source>
</evidence>
<gene>
    <name evidence="5" type="ORF">RGQ30_02450</name>
</gene>
<evidence type="ECO:0000256" key="2">
    <source>
        <dbReference type="ARBA" id="ARBA00022714"/>
    </source>
</evidence>
<dbReference type="InterPro" id="IPR008333">
    <property type="entry name" value="Cbr1-like_FAD-bd_dom"/>
</dbReference>
<dbReference type="Pfam" id="PF00175">
    <property type="entry name" value="NAD_binding_1"/>
    <property type="match status" value="1"/>
</dbReference>
<keyword evidence="2" id="KW-0479">Metal-binding</keyword>
<dbReference type="PANTHER" id="PTHR47354:SF5">
    <property type="entry name" value="PROTEIN RFBI"/>
    <property type="match status" value="1"/>
</dbReference>
<name>A0AA86J120_9BURK</name>
<evidence type="ECO:0000256" key="1">
    <source>
        <dbReference type="ARBA" id="ARBA00001974"/>
    </source>
</evidence>
<dbReference type="KEGG" id="lto:RGQ30_02450"/>
<dbReference type="InterPro" id="IPR001433">
    <property type="entry name" value="OxRdtase_FAD/NAD-bd"/>
</dbReference>
<dbReference type="AlphaFoldDB" id="A0AA86J120"/>
<dbReference type="InterPro" id="IPR050415">
    <property type="entry name" value="MRET"/>
</dbReference>
<dbReference type="PRINTS" id="PR00410">
    <property type="entry name" value="PHEHYDRXLASE"/>
</dbReference>
<dbReference type="PANTHER" id="PTHR47354">
    <property type="entry name" value="NADH OXIDOREDUCTASE HCR"/>
    <property type="match status" value="1"/>
</dbReference>
<dbReference type="GO" id="GO:0016491">
    <property type="term" value="F:oxidoreductase activity"/>
    <property type="evidence" value="ECO:0007669"/>
    <property type="project" value="InterPro"/>
</dbReference>
<evidence type="ECO:0000259" key="4">
    <source>
        <dbReference type="PROSITE" id="PS51384"/>
    </source>
</evidence>
<evidence type="ECO:0000313" key="5">
    <source>
        <dbReference type="EMBL" id="BET24744.1"/>
    </source>
</evidence>
<dbReference type="InterPro" id="IPR017938">
    <property type="entry name" value="Riboflavin_synthase-like_b-brl"/>
</dbReference>
<protein>
    <submittedName>
        <fullName evidence="5">CDP-6-deoxy-delta-3,4-glucoseen reductase</fullName>
    </submittedName>
</protein>
<dbReference type="EMBL" id="AP028947">
    <property type="protein sequence ID" value="BET24744.1"/>
    <property type="molecule type" value="Genomic_DNA"/>
</dbReference>
<keyword evidence="2" id="KW-0408">Iron</keyword>
<dbReference type="Gene3D" id="2.40.30.10">
    <property type="entry name" value="Translation factors"/>
    <property type="match status" value="1"/>
</dbReference>
<evidence type="ECO:0000256" key="3">
    <source>
        <dbReference type="ARBA" id="ARBA00034078"/>
    </source>
</evidence>
<keyword evidence="2" id="KW-0411">Iron-sulfur</keyword>